<dbReference type="Gene3D" id="3.30.40.10">
    <property type="entry name" value="Zinc/RING finger domain, C3HC4 (zinc finger)"/>
    <property type="match status" value="2"/>
</dbReference>
<evidence type="ECO:0000256" key="12">
    <source>
        <dbReference type="ARBA" id="ARBA00022786"/>
    </source>
</evidence>
<keyword evidence="7" id="KW-0808">Transferase</keyword>
<dbReference type="SMART" id="SM00184">
    <property type="entry name" value="RING"/>
    <property type="match status" value="1"/>
</dbReference>
<evidence type="ECO:0000256" key="6">
    <source>
        <dbReference type="ARBA" id="ARBA00012483"/>
    </source>
</evidence>
<dbReference type="InterPro" id="IPR017455">
    <property type="entry name" value="Znf_FYVE-rel"/>
</dbReference>
<organism evidence="21 22">
    <name type="scientific">Drechmeria coniospora</name>
    <name type="common">Nematophagous fungus</name>
    <name type="synonym">Meria coniospora</name>
    <dbReference type="NCBI Taxonomy" id="98403"/>
    <lineage>
        <taxon>Eukaryota</taxon>
        <taxon>Fungi</taxon>
        <taxon>Dikarya</taxon>
        <taxon>Ascomycota</taxon>
        <taxon>Pezizomycotina</taxon>
        <taxon>Sordariomycetes</taxon>
        <taxon>Hypocreomycetidae</taxon>
        <taxon>Hypocreales</taxon>
        <taxon>Ophiocordycipitaceae</taxon>
        <taxon>Drechmeria</taxon>
    </lineage>
</organism>
<feature type="region of interest" description="Disordered" evidence="18">
    <location>
        <begin position="503"/>
        <end position="550"/>
    </location>
</feature>
<gene>
    <name evidence="21" type="ORF">DCS_05301</name>
</gene>
<keyword evidence="11 17" id="KW-0863">Zinc-finger</keyword>
<evidence type="ECO:0000256" key="13">
    <source>
        <dbReference type="ARBA" id="ARBA00022833"/>
    </source>
</evidence>
<proteinExistence type="predicted"/>
<accession>A0A151GMI9</accession>
<keyword evidence="12" id="KW-0833">Ubl conjugation pathway</keyword>
<dbReference type="RefSeq" id="XP_040657640.1">
    <property type="nucleotide sequence ID" value="XM_040802607.1"/>
</dbReference>
<evidence type="ECO:0000256" key="11">
    <source>
        <dbReference type="ARBA" id="ARBA00022771"/>
    </source>
</evidence>
<comment type="pathway">
    <text evidence="5">Protein modification; protein ubiquitination.</text>
</comment>
<evidence type="ECO:0000256" key="14">
    <source>
        <dbReference type="ARBA" id="ARBA00023136"/>
    </source>
</evidence>
<keyword evidence="16" id="KW-0449">Lipoprotein</keyword>
<evidence type="ECO:0000313" key="21">
    <source>
        <dbReference type="EMBL" id="KYK58288.1"/>
    </source>
</evidence>
<protein>
    <recommendedName>
        <fullName evidence="6">RING-type E3 ubiquitin transferase</fullName>
        <ecNumber evidence="6">2.3.2.27</ecNumber>
    </recommendedName>
</protein>
<evidence type="ECO:0000256" key="2">
    <source>
        <dbReference type="ARBA" id="ARBA00004170"/>
    </source>
</evidence>
<keyword evidence="10" id="KW-0967">Endosome</keyword>
<feature type="region of interest" description="Disordered" evidence="18">
    <location>
        <begin position="153"/>
        <end position="211"/>
    </location>
</feature>
<sequence>MASPPGQSRPIPAEEPSRANDVVSGTSTASYFDPVTEVADQGPCRWRTADFHDQECSRYVDCPTHAHSRGPPADTDTRGSRAPERDARTTRHDRFAAELASDEGAIYGIVPFGQAMDTLPSRISEAHEASDLFSRSELSTHDTLRTEQAMEALPPRDLDVREASGRSSGSEVSIHHTLRGKQETEALPSRSPDDHETSEPSTLAPDSSQAAVTAETIVDQTITLPIRTSSLARGLGDVSPSDPGHVTEHVASIPSAPTQQGDEDERATYEQLTRLASVTSPLERQPRSLSGGSGDPRDLAASQESLHLHASPGFVLPRWQPDSEATLCPICQAQFSIFVRKHHCRKCGRVVCNSCSPHRIIIPHQYIVRPSGSMVPSIVPLPPRLPLGSLDVGYVDGGGPSGGERVRLCNPCVPDPNTAPPLSPALSAGVSPPPTQHGLGNNNGHVYGTLSSAIRYGSAFAGGHGGGGFQYYPPRSRSITMGTAPHGVVASAGPHQRVSATYESPFDRFPSVASSSTPSGSRRHRQSNSVGDGSRSSPRHRALPPLPPPIAEDDECPICHRELPSRSLPDFEQLRESHVTECILAHSAYGSPQRAAGDAARLPVQRRSGMYTYAATEKDCIDDAECTICLEEFAAGVPMARLECLCRFHRACISAWFISHPGRCPVHQHDGFGF</sequence>
<dbReference type="InterPro" id="IPR051878">
    <property type="entry name" value="ZNRF_ubiq-protein_ligase"/>
</dbReference>
<dbReference type="Pfam" id="PF13639">
    <property type="entry name" value="zf-RING_2"/>
    <property type="match status" value="1"/>
</dbReference>
<evidence type="ECO:0000256" key="9">
    <source>
        <dbReference type="ARBA" id="ARBA00022723"/>
    </source>
</evidence>
<feature type="region of interest" description="Disordered" evidence="18">
    <location>
        <begin position="1"/>
        <end position="35"/>
    </location>
</feature>
<evidence type="ECO:0000256" key="3">
    <source>
        <dbReference type="ARBA" id="ARBA00004177"/>
    </source>
</evidence>
<name>A0A151GMI9_DRECN</name>
<evidence type="ECO:0000256" key="8">
    <source>
        <dbReference type="ARBA" id="ARBA00022707"/>
    </source>
</evidence>
<dbReference type="PROSITE" id="PS50178">
    <property type="entry name" value="ZF_FYVE"/>
    <property type="match status" value="1"/>
</dbReference>
<dbReference type="InterPro" id="IPR001841">
    <property type="entry name" value="Znf_RING"/>
</dbReference>
<comment type="subcellular location">
    <subcellularLocation>
        <location evidence="3">Endosome</location>
    </subcellularLocation>
    <subcellularLocation>
        <location evidence="4">Lysosome</location>
    </subcellularLocation>
    <subcellularLocation>
        <location evidence="2">Membrane</location>
        <topology evidence="2">Peripheral membrane protein</topology>
    </subcellularLocation>
</comment>
<feature type="domain" description="FYVE-type" evidence="20">
    <location>
        <begin position="322"/>
        <end position="417"/>
    </location>
</feature>
<evidence type="ECO:0000256" key="15">
    <source>
        <dbReference type="ARBA" id="ARBA00023228"/>
    </source>
</evidence>
<keyword evidence="9" id="KW-0479">Metal-binding</keyword>
<keyword evidence="8" id="KW-0519">Myristate</keyword>
<dbReference type="SMART" id="SM00064">
    <property type="entry name" value="FYVE"/>
    <property type="match status" value="1"/>
</dbReference>
<evidence type="ECO:0000313" key="22">
    <source>
        <dbReference type="Proteomes" id="UP000076580"/>
    </source>
</evidence>
<dbReference type="Pfam" id="PF01363">
    <property type="entry name" value="FYVE"/>
    <property type="match status" value="1"/>
</dbReference>
<feature type="region of interest" description="Disordered" evidence="18">
    <location>
        <begin position="232"/>
        <end position="299"/>
    </location>
</feature>
<dbReference type="AlphaFoldDB" id="A0A151GMI9"/>
<dbReference type="STRING" id="98403.A0A151GMI9"/>
<evidence type="ECO:0000256" key="10">
    <source>
        <dbReference type="ARBA" id="ARBA00022753"/>
    </source>
</evidence>
<feature type="region of interest" description="Disordered" evidence="18">
    <location>
        <begin position="61"/>
        <end position="93"/>
    </location>
</feature>
<comment type="caution">
    <text evidence="21">The sequence shown here is derived from an EMBL/GenBank/DDBJ whole genome shotgun (WGS) entry which is preliminary data.</text>
</comment>
<evidence type="ECO:0000256" key="4">
    <source>
        <dbReference type="ARBA" id="ARBA00004371"/>
    </source>
</evidence>
<dbReference type="EMBL" id="LAYC01000002">
    <property type="protein sequence ID" value="KYK58288.1"/>
    <property type="molecule type" value="Genomic_DNA"/>
</dbReference>
<keyword evidence="22" id="KW-1185">Reference proteome</keyword>
<evidence type="ECO:0000256" key="7">
    <source>
        <dbReference type="ARBA" id="ARBA00022679"/>
    </source>
</evidence>
<dbReference type="Proteomes" id="UP000076580">
    <property type="component" value="Chromosome 02"/>
</dbReference>
<feature type="compositionally biased region" description="Polar residues" evidence="18">
    <location>
        <begin position="199"/>
        <end position="211"/>
    </location>
</feature>
<dbReference type="GO" id="GO:0008270">
    <property type="term" value="F:zinc ion binding"/>
    <property type="evidence" value="ECO:0007669"/>
    <property type="project" value="UniProtKB-KW"/>
</dbReference>
<dbReference type="GO" id="GO:0070936">
    <property type="term" value="P:protein K48-linked ubiquitination"/>
    <property type="evidence" value="ECO:0007669"/>
    <property type="project" value="TreeGrafter"/>
</dbReference>
<dbReference type="GO" id="GO:0016020">
    <property type="term" value="C:membrane"/>
    <property type="evidence" value="ECO:0007669"/>
    <property type="project" value="UniProtKB-SubCell"/>
</dbReference>
<keyword evidence="14" id="KW-0472">Membrane</keyword>
<keyword evidence="13" id="KW-0862">Zinc</keyword>
<keyword evidence="15" id="KW-0458">Lysosome</keyword>
<dbReference type="GeneID" id="63717944"/>
<evidence type="ECO:0000256" key="5">
    <source>
        <dbReference type="ARBA" id="ARBA00004906"/>
    </source>
</evidence>
<dbReference type="GO" id="GO:0043161">
    <property type="term" value="P:proteasome-mediated ubiquitin-dependent protein catabolic process"/>
    <property type="evidence" value="ECO:0007669"/>
    <property type="project" value="TreeGrafter"/>
</dbReference>
<reference evidence="21 22" key="1">
    <citation type="journal article" date="2016" name="Sci. Rep.">
        <title>Insights into Adaptations to a Near-Obligate Nematode Endoparasitic Lifestyle from the Finished Genome of Drechmeria coniospora.</title>
        <authorList>
            <person name="Zhang L."/>
            <person name="Zhou Z."/>
            <person name="Guo Q."/>
            <person name="Fokkens L."/>
            <person name="Miskei M."/>
            <person name="Pocsi I."/>
            <person name="Zhang W."/>
            <person name="Chen M."/>
            <person name="Wang L."/>
            <person name="Sun Y."/>
            <person name="Donzelli B.G."/>
            <person name="Gibson D.M."/>
            <person name="Nelson D.R."/>
            <person name="Luo J.G."/>
            <person name="Rep M."/>
            <person name="Liu H."/>
            <person name="Yang S."/>
            <person name="Wang J."/>
            <person name="Krasnoff S.B."/>
            <person name="Xu Y."/>
            <person name="Molnar I."/>
            <person name="Lin M."/>
        </authorList>
    </citation>
    <scope>NUCLEOTIDE SEQUENCE [LARGE SCALE GENOMIC DNA]</scope>
    <source>
        <strain evidence="21 22">ARSEF 6962</strain>
    </source>
</reference>
<evidence type="ECO:0000259" key="20">
    <source>
        <dbReference type="PROSITE" id="PS50178"/>
    </source>
</evidence>
<feature type="compositionally biased region" description="Polar residues" evidence="18">
    <location>
        <begin position="270"/>
        <end position="290"/>
    </location>
</feature>
<dbReference type="GO" id="GO:0061630">
    <property type="term" value="F:ubiquitin protein ligase activity"/>
    <property type="evidence" value="ECO:0007669"/>
    <property type="project" value="UniProtKB-EC"/>
</dbReference>
<dbReference type="InParanoid" id="A0A151GMI9"/>
<feature type="domain" description="RING-type" evidence="19">
    <location>
        <begin position="626"/>
        <end position="668"/>
    </location>
</feature>
<dbReference type="CDD" id="cd16489">
    <property type="entry name" value="mRING-CH-C4HC2H_ZNRF"/>
    <property type="match status" value="1"/>
</dbReference>
<dbReference type="FunCoup" id="A0A151GMI9">
    <property type="interactions" value="12"/>
</dbReference>
<evidence type="ECO:0000256" key="1">
    <source>
        <dbReference type="ARBA" id="ARBA00000900"/>
    </source>
</evidence>
<dbReference type="PANTHER" id="PTHR46661:SF4">
    <property type="entry name" value="RING-TYPE DOMAIN-CONTAINING PROTEIN"/>
    <property type="match status" value="1"/>
</dbReference>
<dbReference type="GO" id="GO:0005768">
    <property type="term" value="C:endosome"/>
    <property type="evidence" value="ECO:0007669"/>
    <property type="project" value="UniProtKB-SubCell"/>
</dbReference>
<dbReference type="PANTHER" id="PTHR46661">
    <property type="entry name" value="E3 UBIQUITIN-PROTEIN LIGASE ZNRF1-LIKE PROTEIN"/>
    <property type="match status" value="1"/>
</dbReference>
<dbReference type="InterPro" id="IPR013083">
    <property type="entry name" value="Znf_RING/FYVE/PHD"/>
</dbReference>
<dbReference type="SUPFAM" id="SSF57850">
    <property type="entry name" value="RING/U-box"/>
    <property type="match status" value="1"/>
</dbReference>
<evidence type="ECO:0000256" key="18">
    <source>
        <dbReference type="SAM" id="MobiDB-lite"/>
    </source>
</evidence>
<feature type="compositionally biased region" description="Basic and acidic residues" evidence="18">
    <location>
        <begin position="75"/>
        <end position="93"/>
    </location>
</feature>
<comment type="catalytic activity">
    <reaction evidence="1">
        <text>S-ubiquitinyl-[E2 ubiquitin-conjugating enzyme]-L-cysteine + [acceptor protein]-L-lysine = [E2 ubiquitin-conjugating enzyme]-L-cysteine + N(6)-ubiquitinyl-[acceptor protein]-L-lysine.</text>
        <dbReference type="EC" id="2.3.2.27"/>
    </reaction>
</comment>
<dbReference type="InterPro" id="IPR000306">
    <property type="entry name" value="Znf_FYVE"/>
</dbReference>
<evidence type="ECO:0000256" key="16">
    <source>
        <dbReference type="ARBA" id="ARBA00023288"/>
    </source>
</evidence>
<dbReference type="SUPFAM" id="SSF57903">
    <property type="entry name" value="FYVE/PHD zinc finger"/>
    <property type="match status" value="1"/>
</dbReference>
<evidence type="ECO:0000259" key="19">
    <source>
        <dbReference type="PROSITE" id="PS50089"/>
    </source>
</evidence>
<evidence type="ECO:0000256" key="17">
    <source>
        <dbReference type="PROSITE-ProRule" id="PRU00175"/>
    </source>
</evidence>
<dbReference type="PROSITE" id="PS50089">
    <property type="entry name" value="ZF_RING_2"/>
    <property type="match status" value="1"/>
</dbReference>
<dbReference type="InterPro" id="IPR011011">
    <property type="entry name" value="Znf_FYVE_PHD"/>
</dbReference>
<dbReference type="EC" id="2.3.2.27" evidence="6"/>
<feature type="compositionally biased region" description="Basic and acidic residues" evidence="18">
    <location>
        <begin position="154"/>
        <end position="164"/>
    </location>
</feature>
<feature type="compositionally biased region" description="Low complexity" evidence="18">
    <location>
        <begin position="508"/>
        <end position="520"/>
    </location>
</feature>